<dbReference type="STRING" id="500633.CLOHIR_00594"/>
<feature type="transmembrane region" description="Helical" evidence="1">
    <location>
        <begin position="26"/>
        <end position="49"/>
    </location>
</feature>
<keyword evidence="1" id="KW-0472">Membrane</keyword>
<name>B6FXJ5_PEPHT</name>
<feature type="transmembrane region" description="Helical" evidence="1">
    <location>
        <begin position="152"/>
        <end position="173"/>
    </location>
</feature>
<comment type="caution">
    <text evidence="2">The sequence shown here is derived from an EMBL/GenBank/DDBJ whole genome shotgun (WGS) entry which is preliminary data.</text>
</comment>
<keyword evidence="1" id="KW-1133">Transmembrane helix</keyword>
<evidence type="ECO:0000313" key="2">
    <source>
        <dbReference type="EMBL" id="EEA85743.1"/>
    </source>
</evidence>
<accession>B6FXJ5</accession>
<dbReference type="EMBL" id="ABWP01000023">
    <property type="protein sequence ID" value="EEA85743.1"/>
    <property type="molecule type" value="Genomic_DNA"/>
</dbReference>
<reference evidence="2 3" key="2">
    <citation type="submission" date="2008-10" db="EMBL/GenBank/DDBJ databases">
        <title>Draft genome sequence of Clostridium hiranonis (DSM 13275).</title>
        <authorList>
            <person name="Sudarsanam P."/>
            <person name="Ley R."/>
            <person name="Guruge J."/>
            <person name="Turnbaugh P.J."/>
            <person name="Mahowald M."/>
            <person name="Liep D."/>
            <person name="Gordon J."/>
        </authorList>
    </citation>
    <scope>NUCLEOTIDE SEQUENCE [LARGE SCALE GENOMIC DNA]</scope>
    <source>
        <strain evidence="2 3">DSM 13275</strain>
    </source>
</reference>
<dbReference type="AlphaFoldDB" id="B6FXJ5"/>
<dbReference type="eggNOG" id="COG4200">
    <property type="taxonomic scope" value="Bacteria"/>
</dbReference>
<reference evidence="2 3" key="1">
    <citation type="submission" date="2008-09" db="EMBL/GenBank/DDBJ databases">
        <authorList>
            <person name="Fulton L."/>
            <person name="Clifton S."/>
            <person name="Fulton B."/>
            <person name="Xu J."/>
            <person name="Minx P."/>
            <person name="Pepin K.H."/>
            <person name="Johnson M."/>
            <person name="Thiruvilangam P."/>
            <person name="Bhonagiri V."/>
            <person name="Nash W.E."/>
            <person name="Mardis E.R."/>
            <person name="Wilson R.K."/>
        </authorList>
    </citation>
    <scope>NUCLEOTIDE SEQUENCE [LARGE SCALE GENOMIC DNA]</scope>
    <source>
        <strain evidence="2 3">DSM 13275</strain>
    </source>
</reference>
<gene>
    <name evidence="2" type="ORF">CLOHIR_00594</name>
</gene>
<dbReference type="Pfam" id="PF12730">
    <property type="entry name" value="ABC2_membrane_4"/>
    <property type="match status" value="1"/>
</dbReference>
<feature type="transmembrane region" description="Helical" evidence="1">
    <location>
        <begin position="226"/>
        <end position="247"/>
    </location>
</feature>
<organism evidence="2 3">
    <name type="scientific">Peptacetobacter hiranonis (strain DSM 13275 / JCM 10541 / KCTC 15199 / TO-931)</name>
    <name type="common">Clostridium hiranonis</name>
    <dbReference type="NCBI Taxonomy" id="500633"/>
    <lineage>
        <taxon>Bacteria</taxon>
        <taxon>Bacillati</taxon>
        <taxon>Bacillota</taxon>
        <taxon>Clostridia</taxon>
        <taxon>Peptostreptococcales</taxon>
        <taxon>Peptostreptococcaceae</taxon>
        <taxon>Peptacetobacter</taxon>
    </lineage>
</organism>
<evidence type="ECO:0000256" key="1">
    <source>
        <dbReference type="SAM" id="Phobius"/>
    </source>
</evidence>
<protein>
    <submittedName>
        <fullName evidence="2">Uncharacterized protein</fullName>
    </submittedName>
</protein>
<dbReference type="Proteomes" id="UP000003178">
    <property type="component" value="Unassembled WGS sequence"/>
</dbReference>
<evidence type="ECO:0000313" key="3">
    <source>
        <dbReference type="Proteomes" id="UP000003178"/>
    </source>
</evidence>
<dbReference type="HOGENOM" id="CLU_086964_0_0_9"/>
<keyword evidence="1" id="KW-0812">Transmembrane</keyword>
<feature type="transmembrane region" description="Helical" evidence="1">
    <location>
        <begin position="69"/>
        <end position="86"/>
    </location>
</feature>
<proteinExistence type="predicted"/>
<feature type="transmembrane region" description="Helical" evidence="1">
    <location>
        <begin position="107"/>
        <end position="132"/>
    </location>
</feature>
<sequence length="269" mass="30567">MITYTEREVSNMITIIKTEFLKLKRYNIILSGIFMMLLSVVLTIFTSTANDGSFWDFRYLYEQVIKNNMTLIFPVCITLISGYIMNREYDNDTMKNILTVPISYKKLVFCKLIVCGVVSILFGFCCFVFTIIGEKVMNYPGFTVRYAIEALFSITANSLFLYIATMPIIVLSWRKQKGYLVGAIVAFVYGYSGLLASSKMALANIYPITATLGLIGYRSYDVSVNWNIGLNIISLALMILLSILITIKTNINLDNSKEKKKKVKTKKGW</sequence>
<feature type="transmembrane region" description="Helical" evidence="1">
    <location>
        <begin position="180"/>
        <end position="206"/>
    </location>
</feature>
<keyword evidence="3" id="KW-1185">Reference proteome</keyword>